<sequence length="433" mass="45191">MAQAASELAETGIPASEQPGTGPKRAPSRLLLILAAMGPGIITAMAGNDAGGISTYSTAGANFGFGTLWVIPIMCVLLIVVETTAGRMGAVTGKGFAALIRERFGIRLAAFAMLALLIGNVATTFSEFAGIASGMEMFGVSKYISVPVAALAVWLLVVGGSYKRVQNVFLALSLVFITYIVAAFLAQPDWGAAAHDTVVPTFVGDVSFISLVIAMIGTTIAPWMMFFTQSNVVEKGLTTKDLFSQRVDAVSGTIAACIVAWFIIVTTGAVLFPAGISIDSAADAAAALAPFAGPYAEALFAVGLIAASFLAACVLPLTTAFVICEAFGWEAGVSFKWREAPTFKSIFTFVIAFSAIVVLLPDMNLLAMMLTAQFVNGVILPILLAFMAIISADKRIMGAYRSRRVSKVLLWATVGVVAALTVVLLVMQVLGLA</sequence>
<keyword evidence="9" id="KW-1185">Reference proteome</keyword>
<proteinExistence type="predicted"/>
<evidence type="ECO:0000256" key="3">
    <source>
        <dbReference type="ARBA" id="ARBA00022692"/>
    </source>
</evidence>
<dbReference type="Pfam" id="PF01566">
    <property type="entry name" value="Nramp"/>
    <property type="match status" value="1"/>
</dbReference>
<evidence type="ECO:0000256" key="4">
    <source>
        <dbReference type="ARBA" id="ARBA00022989"/>
    </source>
</evidence>
<feature type="transmembrane region" description="Helical" evidence="7">
    <location>
        <begin position="143"/>
        <end position="162"/>
    </location>
</feature>
<evidence type="ECO:0000256" key="1">
    <source>
        <dbReference type="ARBA" id="ARBA00004141"/>
    </source>
</evidence>
<feature type="transmembrane region" description="Helical" evidence="7">
    <location>
        <begin position="343"/>
        <end position="360"/>
    </location>
</feature>
<comment type="subcellular location">
    <subcellularLocation>
        <location evidence="1">Membrane</location>
        <topology evidence="1">Multi-pass membrane protein</topology>
    </subcellularLocation>
</comment>
<dbReference type="PANTHER" id="PTHR11706">
    <property type="entry name" value="SOLUTE CARRIER PROTEIN FAMILY 11 MEMBER"/>
    <property type="match status" value="1"/>
</dbReference>
<accession>A0A6N8JLZ2</accession>
<name>A0A6N8JLZ2_9ACTN</name>
<dbReference type="GO" id="GO:0005886">
    <property type="term" value="C:plasma membrane"/>
    <property type="evidence" value="ECO:0007669"/>
    <property type="project" value="TreeGrafter"/>
</dbReference>
<reference evidence="8 9" key="1">
    <citation type="submission" date="2019-12" db="EMBL/GenBank/DDBJ databases">
        <title>Microbes associate with the intestines of laboratory mice.</title>
        <authorList>
            <person name="Navarre W."/>
            <person name="Wong E."/>
        </authorList>
    </citation>
    <scope>NUCLEOTIDE SEQUENCE [LARGE SCALE GENOMIC DNA]</scope>
    <source>
        <strain evidence="8 9">NM66_B29</strain>
    </source>
</reference>
<keyword evidence="5 7" id="KW-0472">Membrane</keyword>
<dbReference type="GO" id="GO:0034755">
    <property type="term" value="P:iron ion transmembrane transport"/>
    <property type="evidence" value="ECO:0007669"/>
    <property type="project" value="TreeGrafter"/>
</dbReference>
<keyword evidence="2" id="KW-0813">Transport</keyword>
<evidence type="ECO:0000256" key="6">
    <source>
        <dbReference type="SAM" id="MobiDB-lite"/>
    </source>
</evidence>
<dbReference type="GO" id="GO:0005384">
    <property type="term" value="F:manganese ion transmembrane transporter activity"/>
    <property type="evidence" value="ECO:0007669"/>
    <property type="project" value="TreeGrafter"/>
</dbReference>
<evidence type="ECO:0000256" key="7">
    <source>
        <dbReference type="SAM" id="Phobius"/>
    </source>
</evidence>
<dbReference type="PANTHER" id="PTHR11706:SF33">
    <property type="entry name" value="NATURAL RESISTANCE-ASSOCIATED MACROPHAGE PROTEIN 2"/>
    <property type="match status" value="1"/>
</dbReference>
<feature type="transmembrane region" description="Helical" evidence="7">
    <location>
        <begin position="298"/>
        <end position="323"/>
    </location>
</feature>
<protein>
    <submittedName>
        <fullName evidence="8">Divalent metal cation transporter</fullName>
    </submittedName>
</protein>
<evidence type="ECO:0000313" key="9">
    <source>
        <dbReference type="Proteomes" id="UP000463388"/>
    </source>
</evidence>
<dbReference type="InterPro" id="IPR001046">
    <property type="entry name" value="NRAMP_fam"/>
</dbReference>
<dbReference type="OrthoDB" id="9787548at2"/>
<evidence type="ECO:0000256" key="5">
    <source>
        <dbReference type="ARBA" id="ARBA00023136"/>
    </source>
</evidence>
<feature type="region of interest" description="Disordered" evidence="6">
    <location>
        <begin position="1"/>
        <end position="24"/>
    </location>
</feature>
<feature type="transmembrane region" description="Helical" evidence="7">
    <location>
        <begin position="249"/>
        <end position="278"/>
    </location>
</feature>
<comment type="caution">
    <text evidence="8">The sequence shown here is derived from an EMBL/GenBank/DDBJ whole genome shotgun (WGS) entry which is preliminary data.</text>
</comment>
<dbReference type="Proteomes" id="UP000463388">
    <property type="component" value="Unassembled WGS sequence"/>
</dbReference>
<evidence type="ECO:0000256" key="2">
    <source>
        <dbReference type="ARBA" id="ARBA00022448"/>
    </source>
</evidence>
<feature type="transmembrane region" description="Helical" evidence="7">
    <location>
        <begin position="30"/>
        <end position="47"/>
    </location>
</feature>
<evidence type="ECO:0000313" key="8">
    <source>
        <dbReference type="EMBL" id="MVX60049.1"/>
    </source>
</evidence>
<feature type="transmembrane region" description="Helical" evidence="7">
    <location>
        <begin position="104"/>
        <end position="123"/>
    </location>
</feature>
<feature type="transmembrane region" description="Helical" evidence="7">
    <location>
        <begin position="169"/>
        <end position="186"/>
    </location>
</feature>
<feature type="transmembrane region" description="Helical" evidence="7">
    <location>
        <begin position="59"/>
        <end position="83"/>
    </location>
</feature>
<feature type="transmembrane region" description="Helical" evidence="7">
    <location>
        <begin position="408"/>
        <end position="430"/>
    </location>
</feature>
<dbReference type="AlphaFoldDB" id="A0A6N8JLZ2"/>
<feature type="transmembrane region" description="Helical" evidence="7">
    <location>
        <begin position="206"/>
        <end position="228"/>
    </location>
</feature>
<organism evidence="8 9">
    <name type="scientific">Adlercreutzia mucosicola</name>
    <dbReference type="NCBI Taxonomy" id="580026"/>
    <lineage>
        <taxon>Bacteria</taxon>
        <taxon>Bacillati</taxon>
        <taxon>Actinomycetota</taxon>
        <taxon>Coriobacteriia</taxon>
        <taxon>Eggerthellales</taxon>
        <taxon>Eggerthellaceae</taxon>
        <taxon>Adlercreutzia</taxon>
    </lineage>
</organism>
<dbReference type="EMBL" id="WSRR01000002">
    <property type="protein sequence ID" value="MVX60049.1"/>
    <property type="molecule type" value="Genomic_DNA"/>
</dbReference>
<dbReference type="GO" id="GO:0015086">
    <property type="term" value="F:cadmium ion transmembrane transporter activity"/>
    <property type="evidence" value="ECO:0007669"/>
    <property type="project" value="TreeGrafter"/>
</dbReference>
<keyword evidence="3 7" id="KW-0812">Transmembrane</keyword>
<keyword evidence="4 7" id="KW-1133">Transmembrane helix</keyword>
<gene>
    <name evidence="8" type="ORF">GKZ27_00975</name>
</gene>
<feature type="transmembrane region" description="Helical" evidence="7">
    <location>
        <begin position="366"/>
        <end position="387"/>
    </location>
</feature>